<evidence type="ECO:0000313" key="2">
    <source>
        <dbReference type="EMBL" id="CUF17117.1"/>
    </source>
</evidence>
<keyword evidence="3" id="KW-1185">Reference proteome</keyword>
<dbReference type="Proteomes" id="UP000051952">
    <property type="component" value="Unassembled WGS sequence"/>
</dbReference>
<gene>
    <name evidence="2" type="ORF">BSAL_59825</name>
</gene>
<name>A0A0S4IQ07_BODSA</name>
<dbReference type="EMBL" id="CYKH01000254">
    <property type="protein sequence ID" value="CUF17117.1"/>
    <property type="molecule type" value="Genomic_DNA"/>
</dbReference>
<feature type="transmembrane region" description="Helical" evidence="1">
    <location>
        <begin position="68"/>
        <end position="85"/>
    </location>
</feature>
<evidence type="ECO:0000313" key="3">
    <source>
        <dbReference type="Proteomes" id="UP000051952"/>
    </source>
</evidence>
<reference evidence="3" key="1">
    <citation type="submission" date="2015-09" db="EMBL/GenBank/DDBJ databases">
        <authorList>
            <consortium name="Pathogen Informatics"/>
        </authorList>
    </citation>
    <scope>NUCLEOTIDE SEQUENCE [LARGE SCALE GENOMIC DNA]</scope>
    <source>
        <strain evidence="3">Lake Konstanz</strain>
    </source>
</reference>
<keyword evidence="1" id="KW-0472">Membrane</keyword>
<proteinExistence type="predicted"/>
<dbReference type="AlphaFoldDB" id="A0A0S4IQ07"/>
<protein>
    <submittedName>
        <fullName evidence="2">Multi-copy leucine-rich repeat protein, putative</fullName>
    </submittedName>
</protein>
<sequence length="449" mass="50035">MIKTLSKATKGPTSMVNGPAHLAARVPAFLWLIYCFACATFRPTVHGLLFVCALVVACLFAAFVKQAFVVAALAAFLWMSYLLVWPKNLEWAVTRWWLEARDWYRPIVKSGSLFAAARGDQELLNAIQGYLDQPTIEKPLVGEIPLKLSGSVERGVCRHVCNRERERRRTSLLCNCGIGGTGKTTLLQLTTVEAVRTLKTMVDDHVTPMEAQGKYRPLGFFVTFKDGATPICADRVYLEAKTFPILTVIALRMAYSVVVPPSSSGTTPFVDYKKFSRMIASQCDMTSDKDNFDRIIGALRRVLQWEGPMFIAIDEFKVPFAARTPQECNVGLEKVCKHLLDDAKVLLEKTPAVKHAVYASYIAVSMNDALYTVQFSKYSKRRLIAQTMPIIGLRDVAHLVNDGNSGPLRPHQLLFLLHMALSTGTPGVMNECLARYKISEEVCGMSRRV</sequence>
<dbReference type="VEuPathDB" id="TriTrypDB:BSAL_59825"/>
<accession>A0A0S4IQ07</accession>
<organism evidence="2 3">
    <name type="scientific">Bodo saltans</name>
    <name type="common">Flagellated protozoan</name>
    <dbReference type="NCBI Taxonomy" id="75058"/>
    <lineage>
        <taxon>Eukaryota</taxon>
        <taxon>Discoba</taxon>
        <taxon>Euglenozoa</taxon>
        <taxon>Kinetoplastea</taxon>
        <taxon>Metakinetoplastina</taxon>
        <taxon>Eubodonida</taxon>
        <taxon>Bodonidae</taxon>
        <taxon>Bodo</taxon>
    </lineage>
</organism>
<keyword evidence="1" id="KW-0812">Transmembrane</keyword>
<feature type="transmembrane region" description="Helical" evidence="1">
    <location>
        <begin position="44"/>
        <end position="62"/>
    </location>
</feature>
<keyword evidence="1" id="KW-1133">Transmembrane helix</keyword>
<evidence type="ECO:0000256" key="1">
    <source>
        <dbReference type="SAM" id="Phobius"/>
    </source>
</evidence>
<feature type="transmembrane region" description="Helical" evidence="1">
    <location>
        <begin position="20"/>
        <end position="37"/>
    </location>
</feature>